<protein>
    <submittedName>
        <fullName evidence="2">Uncharacterized protein</fullName>
    </submittedName>
</protein>
<dbReference type="EMBL" id="LT991976">
    <property type="protein sequence ID" value="SPK71030.1"/>
    <property type="molecule type" value="Genomic_DNA"/>
</dbReference>
<evidence type="ECO:0000256" key="1">
    <source>
        <dbReference type="SAM" id="MobiDB-lite"/>
    </source>
</evidence>
<name>A0A375IAC4_9BURK</name>
<sequence>MQSRRGRRDLYACRRRGMPSVSSRLFHPNNNPLALYLYLQRLSNGKARSLQPNTPQLNPRDRSQTSEVIATARYNWKVSSACLDSPNGCDRGTSLHVGS</sequence>
<evidence type="ECO:0000313" key="3">
    <source>
        <dbReference type="Proteomes" id="UP000255505"/>
    </source>
</evidence>
<accession>A0A375IAC4</accession>
<feature type="region of interest" description="Disordered" evidence="1">
    <location>
        <begin position="47"/>
        <end position="66"/>
    </location>
</feature>
<dbReference type="Proteomes" id="UP000255505">
    <property type="component" value="Chromosome I"/>
</dbReference>
<proteinExistence type="predicted"/>
<reference evidence="2 3" key="1">
    <citation type="submission" date="2018-01" db="EMBL/GenBank/DDBJ databases">
        <authorList>
            <person name="Gaut B.S."/>
            <person name="Morton B.R."/>
            <person name="Clegg M.T."/>
            <person name="Duvall M.R."/>
        </authorList>
    </citation>
    <scope>NUCLEOTIDE SEQUENCE [LARGE SCALE GENOMIC DNA]</scope>
    <source>
        <strain evidence="2">Cupriavidus taiwanensis LMG 19425</strain>
    </source>
</reference>
<dbReference type="AlphaFoldDB" id="A0A375IAC4"/>
<evidence type="ECO:0000313" key="2">
    <source>
        <dbReference type="EMBL" id="SPK71030.1"/>
    </source>
</evidence>
<gene>
    <name evidence="2" type="ORF">CT19425_30254</name>
</gene>
<organism evidence="2 3">
    <name type="scientific">Cupriavidus taiwanensis</name>
    <dbReference type="NCBI Taxonomy" id="164546"/>
    <lineage>
        <taxon>Bacteria</taxon>
        <taxon>Pseudomonadati</taxon>
        <taxon>Pseudomonadota</taxon>
        <taxon>Betaproteobacteria</taxon>
        <taxon>Burkholderiales</taxon>
        <taxon>Burkholderiaceae</taxon>
        <taxon>Cupriavidus</taxon>
    </lineage>
</organism>